<reference evidence="2 3" key="1">
    <citation type="journal article" date="2021" name="Commun. Biol.">
        <title>The genome of Shorea leprosula (Dipterocarpaceae) highlights the ecological relevance of drought in aseasonal tropical rainforests.</title>
        <authorList>
            <person name="Ng K.K.S."/>
            <person name="Kobayashi M.J."/>
            <person name="Fawcett J.A."/>
            <person name="Hatakeyama M."/>
            <person name="Paape T."/>
            <person name="Ng C.H."/>
            <person name="Ang C.C."/>
            <person name="Tnah L.H."/>
            <person name="Lee C.T."/>
            <person name="Nishiyama T."/>
            <person name="Sese J."/>
            <person name="O'Brien M.J."/>
            <person name="Copetti D."/>
            <person name="Mohd Noor M.I."/>
            <person name="Ong R.C."/>
            <person name="Putra M."/>
            <person name="Sireger I.Z."/>
            <person name="Indrioko S."/>
            <person name="Kosugi Y."/>
            <person name="Izuno A."/>
            <person name="Isagi Y."/>
            <person name="Lee S.L."/>
            <person name="Shimizu K.K."/>
        </authorList>
    </citation>
    <scope>NUCLEOTIDE SEQUENCE [LARGE SCALE GENOMIC DNA]</scope>
    <source>
        <strain evidence="2">214</strain>
    </source>
</reference>
<sequence>MAEGHAPTCGPSFAVSHCGNRVAAQANKPVEGGGYDETNERPSVESETPTNICLHTTVLVVAF</sequence>
<dbReference type="AlphaFoldDB" id="A0AAV5MTF7"/>
<organism evidence="2 3">
    <name type="scientific">Rubroshorea leprosula</name>
    <dbReference type="NCBI Taxonomy" id="152421"/>
    <lineage>
        <taxon>Eukaryota</taxon>
        <taxon>Viridiplantae</taxon>
        <taxon>Streptophyta</taxon>
        <taxon>Embryophyta</taxon>
        <taxon>Tracheophyta</taxon>
        <taxon>Spermatophyta</taxon>
        <taxon>Magnoliopsida</taxon>
        <taxon>eudicotyledons</taxon>
        <taxon>Gunneridae</taxon>
        <taxon>Pentapetalae</taxon>
        <taxon>rosids</taxon>
        <taxon>malvids</taxon>
        <taxon>Malvales</taxon>
        <taxon>Dipterocarpaceae</taxon>
        <taxon>Rubroshorea</taxon>
    </lineage>
</organism>
<accession>A0AAV5MTF7</accession>
<evidence type="ECO:0000313" key="3">
    <source>
        <dbReference type="Proteomes" id="UP001054252"/>
    </source>
</evidence>
<evidence type="ECO:0000313" key="2">
    <source>
        <dbReference type="EMBL" id="GKV52867.1"/>
    </source>
</evidence>
<gene>
    <name evidence="2" type="ORF">SLEP1_g59423</name>
</gene>
<evidence type="ECO:0000256" key="1">
    <source>
        <dbReference type="SAM" id="MobiDB-lite"/>
    </source>
</evidence>
<name>A0AAV5MTF7_9ROSI</name>
<dbReference type="EMBL" id="BPVZ01000895">
    <property type="protein sequence ID" value="GKV52867.1"/>
    <property type="molecule type" value="Genomic_DNA"/>
</dbReference>
<keyword evidence="3" id="KW-1185">Reference proteome</keyword>
<comment type="caution">
    <text evidence="2">The sequence shown here is derived from an EMBL/GenBank/DDBJ whole genome shotgun (WGS) entry which is preliminary data.</text>
</comment>
<protein>
    <submittedName>
        <fullName evidence="2">Uncharacterized protein</fullName>
    </submittedName>
</protein>
<dbReference type="Proteomes" id="UP001054252">
    <property type="component" value="Unassembled WGS sequence"/>
</dbReference>
<proteinExistence type="predicted"/>
<feature type="region of interest" description="Disordered" evidence="1">
    <location>
        <begin position="26"/>
        <end position="49"/>
    </location>
</feature>